<dbReference type="PANTHER" id="PTHR46148">
    <property type="entry name" value="CHROMO DOMAIN-CONTAINING PROTEIN"/>
    <property type="match status" value="1"/>
</dbReference>
<sequence length="93" mass="10560">MKTLARKRYKKLGPRLYGPYQITKKKIGPVAYQLQLPAGCSIHPIFHVSLLKKAVHTFSREVIIIIPESVRFCHLLCLGNKQQEESKTASKKG</sequence>
<keyword evidence="3" id="KW-1185">Reference proteome</keyword>
<reference evidence="2" key="1">
    <citation type="submission" date="2018-05" db="EMBL/GenBank/DDBJ databases">
        <title>Draft genome of Mucuna pruriens seed.</title>
        <authorList>
            <person name="Nnadi N.E."/>
            <person name="Vos R."/>
            <person name="Hasami M.H."/>
            <person name="Devisetty U.K."/>
            <person name="Aguiy J.C."/>
        </authorList>
    </citation>
    <scope>NUCLEOTIDE SEQUENCE [LARGE SCALE GENOMIC DNA]</scope>
    <source>
        <strain evidence="2">JCA_2017</strain>
    </source>
</reference>
<dbReference type="OrthoDB" id="1600023at2759"/>
<evidence type="ECO:0000313" key="3">
    <source>
        <dbReference type="Proteomes" id="UP000257109"/>
    </source>
</evidence>
<gene>
    <name evidence="2" type="ORF">CR513_27946</name>
</gene>
<dbReference type="Proteomes" id="UP000257109">
    <property type="component" value="Unassembled WGS sequence"/>
</dbReference>
<accession>A0A371GI25</accession>
<dbReference type="InterPro" id="IPR056924">
    <property type="entry name" value="SH3_Tf2-1"/>
</dbReference>
<evidence type="ECO:0000259" key="1">
    <source>
        <dbReference type="Pfam" id="PF24626"/>
    </source>
</evidence>
<feature type="non-terminal residue" evidence="2">
    <location>
        <position position="1"/>
    </location>
</feature>
<proteinExistence type="predicted"/>
<name>A0A371GI25_MUCPR</name>
<comment type="caution">
    <text evidence="2">The sequence shown here is derived from an EMBL/GenBank/DDBJ whole genome shotgun (WGS) entry which is preliminary data.</text>
</comment>
<feature type="domain" description="Tf2-1-like SH3-like" evidence="1">
    <location>
        <begin position="4"/>
        <end position="54"/>
    </location>
</feature>
<dbReference type="EMBL" id="QJKJ01005451">
    <property type="protein sequence ID" value="RDX90218.1"/>
    <property type="molecule type" value="Genomic_DNA"/>
</dbReference>
<protein>
    <recommendedName>
        <fullName evidence="1">Tf2-1-like SH3-like domain-containing protein</fullName>
    </recommendedName>
</protein>
<dbReference type="PANTHER" id="PTHR46148:SF52">
    <property type="entry name" value="OS04G0603800 PROTEIN"/>
    <property type="match status" value="1"/>
</dbReference>
<dbReference type="AlphaFoldDB" id="A0A371GI25"/>
<dbReference type="Pfam" id="PF24626">
    <property type="entry name" value="SH3_Tf2-1"/>
    <property type="match status" value="1"/>
</dbReference>
<organism evidence="2 3">
    <name type="scientific">Mucuna pruriens</name>
    <name type="common">Velvet bean</name>
    <name type="synonym">Dolichos pruriens</name>
    <dbReference type="NCBI Taxonomy" id="157652"/>
    <lineage>
        <taxon>Eukaryota</taxon>
        <taxon>Viridiplantae</taxon>
        <taxon>Streptophyta</taxon>
        <taxon>Embryophyta</taxon>
        <taxon>Tracheophyta</taxon>
        <taxon>Spermatophyta</taxon>
        <taxon>Magnoliopsida</taxon>
        <taxon>eudicotyledons</taxon>
        <taxon>Gunneridae</taxon>
        <taxon>Pentapetalae</taxon>
        <taxon>rosids</taxon>
        <taxon>fabids</taxon>
        <taxon>Fabales</taxon>
        <taxon>Fabaceae</taxon>
        <taxon>Papilionoideae</taxon>
        <taxon>50 kb inversion clade</taxon>
        <taxon>NPAAA clade</taxon>
        <taxon>indigoferoid/millettioid clade</taxon>
        <taxon>Phaseoleae</taxon>
        <taxon>Mucuna</taxon>
    </lineage>
</organism>
<evidence type="ECO:0000313" key="2">
    <source>
        <dbReference type="EMBL" id="RDX90218.1"/>
    </source>
</evidence>